<organism evidence="8 9">
    <name type="scientific">Rhizobium mongolense USDA 1844</name>
    <dbReference type="NCBI Taxonomy" id="1079460"/>
    <lineage>
        <taxon>Bacteria</taxon>
        <taxon>Pseudomonadati</taxon>
        <taxon>Pseudomonadota</taxon>
        <taxon>Alphaproteobacteria</taxon>
        <taxon>Hyphomicrobiales</taxon>
        <taxon>Rhizobiaceae</taxon>
        <taxon>Rhizobium/Agrobacterium group</taxon>
        <taxon>Rhizobium</taxon>
    </lineage>
</organism>
<feature type="transmembrane region" description="Helical" evidence="6">
    <location>
        <begin position="120"/>
        <end position="137"/>
    </location>
</feature>
<evidence type="ECO:0000313" key="8">
    <source>
        <dbReference type="EMBL" id="TVZ73867.1"/>
    </source>
</evidence>
<feature type="transmembrane region" description="Helical" evidence="6">
    <location>
        <begin position="143"/>
        <end position="160"/>
    </location>
</feature>
<keyword evidence="3 6" id="KW-0812">Transmembrane</keyword>
<accession>A0A559TGY4</accession>
<evidence type="ECO:0000259" key="7">
    <source>
        <dbReference type="Pfam" id="PF05231"/>
    </source>
</evidence>
<comment type="subcellular location">
    <subcellularLocation>
        <location evidence="1">Cell membrane</location>
        <topology evidence="1">Multi-pass membrane protein</topology>
    </subcellularLocation>
</comment>
<protein>
    <submittedName>
        <fullName evidence="8">MASE1 protein</fullName>
    </submittedName>
</protein>
<dbReference type="Proteomes" id="UP000319824">
    <property type="component" value="Unassembled WGS sequence"/>
</dbReference>
<name>A0A559TGY4_9HYPH</name>
<feature type="transmembrane region" description="Helical" evidence="6">
    <location>
        <begin position="87"/>
        <end position="108"/>
    </location>
</feature>
<evidence type="ECO:0000313" key="9">
    <source>
        <dbReference type="Proteomes" id="UP000319824"/>
    </source>
</evidence>
<proteinExistence type="predicted"/>
<dbReference type="GO" id="GO:0005886">
    <property type="term" value="C:plasma membrane"/>
    <property type="evidence" value="ECO:0007669"/>
    <property type="project" value="UniProtKB-SubCell"/>
</dbReference>
<feature type="transmembrane region" description="Helical" evidence="6">
    <location>
        <begin position="62"/>
        <end position="81"/>
    </location>
</feature>
<evidence type="ECO:0000256" key="1">
    <source>
        <dbReference type="ARBA" id="ARBA00004651"/>
    </source>
</evidence>
<dbReference type="EMBL" id="VISO01000002">
    <property type="protein sequence ID" value="TVZ73867.1"/>
    <property type="molecule type" value="Genomic_DNA"/>
</dbReference>
<comment type="caution">
    <text evidence="8">The sequence shown here is derived from an EMBL/GenBank/DDBJ whole genome shotgun (WGS) entry which is preliminary data.</text>
</comment>
<reference evidence="8 9" key="1">
    <citation type="submission" date="2019-06" db="EMBL/GenBank/DDBJ databases">
        <title>Pac Bio to generate improved reference genome sequences for organisms with transposon mutant libraries (support for FEBA project).</title>
        <authorList>
            <person name="Blow M."/>
        </authorList>
    </citation>
    <scope>NUCLEOTIDE SEQUENCE [LARGE SCALE GENOMIC DNA]</scope>
    <source>
        <strain evidence="8 9">USDA 1844</strain>
    </source>
</reference>
<evidence type="ECO:0000256" key="3">
    <source>
        <dbReference type="ARBA" id="ARBA00022692"/>
    </source>
</evidence>
<feature type="domain" description="MASE1" evidence="7">
    <location>
        <begin position="15"/>
        <end position="159"/>
    </location>
</feature>
<dbReference type="Pfam" id="PF05231">
    <property type="entry name" value="MASE1"/>
    <property type="match status" value="1"/>
</dbReference>
<evidence type="ECO:0000256" key="4">
    <source>
        <dbReference type="ARBA" id="ARBA00022989"/>
    </source>
</evidence>
<gene>
    <name evidence="8" type="ORF">BCL32_2141</name>
</gene>
<dbReference type="InterPro" id="IPR007895">
    <property type="entry name" value="MASE1"/>
</dbReference>
<evidence type="ECO:0000256" key="6">
    <source>
        <dbReference type="SAM" id="Phobius"/>
    </source>
</evidence>
<keyword evidence="5 6" id="KW-0472">Membrane</keyword>
<sequence length="199" mass="21771">MMPVWPYRPHPRHLCLFIVAYVLGCGFAQALAIVPGTGISIWSPSGLFIATLVLVPRQSWPWWVLAGCFAELLSNLLWFHSPLPAAFLIYVGNALEAVVGALLVNWALKRSIRLETLQEVLAFVVLCAGVAPLVSATVGSATLAWFGIFSQGFAGAWPLVDRRRHRRLDRCTAGVDRDPELATRLSSRRPDGQKPASLG</sequence>
<evidence type="ECO:0000256" key="5">
    <source>
        <dbReference type="ARBA" id="ARBA00023136"/>
    </source>
</evidence>
<evidence type="ECO:0000256" key="2">
    <source>
        <dbReference type="ARBA" id="ARBA00022475"/>
    </source>
</evidence>
<feature type="transmembrane region" description="Helical" evidence="6">
    <location>
        <begin position="40"/>
        <end position="55"/>
    </location>
</feature>
<keyword evidence="2" id="KW-1003">Cell membrane</keyword>
<keyword evidence="4 6" id="KW-1133">Transmembrane helix</keyword>
<dbReference type="AlphaFoldDB" id="A0A559TGY4"/>